<dbReference type="PANTHER" id="PTHR43547">
    <property type="entry name" value="TWO-COMPONENT HISTIDINE KINASE"/>
    <property type="match status" value="1"/>
</dbReference>
<keyword evidence="6" id="KW-1185">Reference proteome</keyword>
<dbReference type="InterPro" id="IPR005467">
    <property type="entry name" value="His_kinase_dom"/>
</dbReference>
<dbReference type="EC" id="2.7.13.3" evidence="2"/>
<organism evidence="5 6">
    <name type="scientific">Abyssibacter profundi</name>
    <dbReference type="NCBI Taxonomy" id="2182787"/>
    <lineage>
        <taxon>Bacteria</taxon>
        <taxon>Pseudomonadati</taxon>
        <taxon>Pseudomonadota</taxon>
        <taxon>Gammaproteobacteria</taxon>
        <taxon>Chromatiales</taxon>
        <taxon>Oceanococcaceae</taxon>
        <taxon>Abyssibacter</taxon>
    </lineage>
</organism>
<dbReference type="PRINTS" id="PR00344">
    <property type="entry name" value="BCTRLSENSOR"/>
</dbReference>
<dbReference type="PANTHER" id="PTHR43547:SF2">
    <property type="entry name" value="HYBRID SIGNAL TRANSDUCTION HISTIDINE KINASE C"/>
    <property type="match status" value="1"/>
</dbReference>
<comment type="catalytic activity">
    <reaction evidence="1">
        <text>ATP + protein L-histidine = ADP + protein N-phospho-L-histidine.</text>
        <dbReference type="EC" id="2.7.13.3"/>
    </reaction>
</comment>
<keyword evidence="5" id="KW-0808">Transferase</keyword>
<keyword evidence="5" id="KW-0418">Kinase</keyword>
<name>A0A363UPE7_9GAMM</name>
<dbReference type="AlphaFoldDB" id="A0A363UPE7"/>
<dbReference type="Pfam" id="PF02518">
    <property type="entry name" value="HATPase_c"/>
    <property type="match status" value="1"/>
</dbReference>
<gene>
    <name evidence="5" type="ORF">DEH80_01920</name>
</gene>
<evidence type="ECO:0000256" key="1">
    <source>
        <dbReference type="ARBA" id="ARBA00000085"/>
    </source>
</evidence>
<accession>A0A363UPE7</accession>
<comment type="caution">
    <text evidence="5">The sequence shown here is derived from an EMBL/GenBank/DDBJ whole genome shotgun (WGS) entry which is preliminary data.</text>
</comment>
<dbReference type="SMART" id="SM00387">
    <property type="entry name" value="HATPase_c"/>
    <property type="match status" value="1"/>
</dbReference>
<protein>
    <recommendedName>
        <fullName evidence="2">histidine kinase</fullName>
        <ecNumber evidence="2">2.7.13.3</ecNumber>
    </recommendedName>
</protein>
<dbReference type="SUPFAM" id="SSF55874">
    <property type="entry name" value="ATPase domain of HSP90 chaperone/DNA topoisomerase II/histidine kinase"/>
    <property type="match status" value="1"/>
</dbReference>
<feature type="domain" description="Histidine kinase" evidence="4">
    <location>
        <begin position="16"/>
        <end position="231"/>
    </location>
</feature>
<evidence type="ECO:0000313" key="6">
    <source>
        <dbReference type="Proteomes" id="UP000251800"/>
    </source>
</evidence>
<dbReference type="InterPro" id="IPR004358">
    <property type="entry name" value="Sig_transdc_His_kin-like_C"/>
</dbReference>
<evidence type="ECO:0000259" key="4">
    <source>
        <dbReference type="PROSITE" id="PS50109"/>
    </source>
</evidence>
<evidence type="ECO:0000256" key="3">
    <source>
        <dbReference type="ARBA" id="ARBA00022553"/>
    </source>
</evidence>
<dbReference type="PROSITE" id="PS50109">
    <property type="entry name" value="HIS_KIN"/>
    <property type="match status" value="1"/>
</dbReference>
<sequence length="231" mass="25019">MTAVNPTFDFATALANSVHDMKNSLGMVLGMLDEMATRLDPALASQLENLPAMQYEGQRVNNQLVQLLAIYRIGEQNYAAQISEVEVSDFLDDCAVRSELLLASRGIAIEVDCDPCLIGFFDPELVFGVINNVINNAYRYAQSKIRLSAEMTESQCLRISVDDDGRGYPEAMLCGAGTQQPALNFSAGSSGLGLYFSHLVASMHRSGPRQGLIECSNQGIEGGGRFSIVLP</sequence>
<reference evidence="5 6" key="1">
    <citation type="submission" date="2018-05" db="EMBL/GenBank/DDBJ databases">
        <title>Abyssibacter profundi OUC007T gen. nov., sp. nov, a marine bacterium isolated from seawater of the Mariana Trench.</title>
        <authorList>
            <person name="Zhou S."/>
        </authorList>
    </citation>
    <scope>NUCLEOTIDE SEQUENCE [LARGE SCALE GENOMIC DNA]</scope>
    <source>
        <strain evidence="5 6">OUC007</strain>
    </source>
</reference>
<keyword evidence="3" id="KW-0597">Phosphoprotein</keyword>
<dbReference type="GO" id="GO:0000155">
    <property type="term" value="F:phosphorelay sensor kinase activity"/>
    <property type="evidence" value="ECO:0007669"/>
    <property type="project" value="TreeGrafter"/>
</dbReference>
<proteinExistence type="predicted"/>
<dbReference type="Proteomes" id="UP000251800">
    <property type="component" value="Unassembled WGS sequence"/>
</dbReference>
<dbReference type="InterPro" id="IPR036890">
    <property type="entry name" value="HATPase_C_sf"/>
</dbReference>
<evidence type="ECO:0000256" key="2">
    <source>
        <dbReference type="ARBA" id="ARBA00012438"/>
    </source>
</evidence>
<dbReference type="EMBL" id="QEQK01000002">
    <property type="protein sequence ID" value="PWN57285.1"/>
    <property type="molecule type" value="Genomic_DNA"/>
</dbReference>
<dbReference type="InterPro" id="IPR003594">
    <property type="entry name" value="HATPase_dom"/>
</dbReference>
<dbReference type="RefSeq" id="WP_109718791.1">
    <property type="nucleotide sequence ID" value="NZ_QEQK01000002.1"/>
</dbReference>
<dbReference type="Gene3D" id="3.30.565.10">
    <property type="entry name" value="Histidine kinase-like ATPase, C-terminal domain"/>
    <property type="match status" value="1"/>
</dbReference>
<dbReference type="OrthoDB" id="9811306at2"/>
<evidence type="ECO:0000313" key="5">
    <source>
        <dbReference type="EMBL" id="PWN57285.1"/>
    </source>
</evidence>